<dbReference type="EMBL" id="JAJBNC010000028">
    <property type="protein sequence ID" value="MCB5495022.1"/>
    <property type="molecule type" value="Genomic_DNA"/>
</dbReference>
<reference evidence="1" key="1">
    <citation type="submission" date="2021-10" db="EMBL/GenBank/DDBJ databases">
        <title>Collection of gut derived symbiotic bacterial strains cultured from healthy donors.</title>
        <authorList>
            <person name="Lin H."/>
            <person name="Littmann E."/>
            <person name="Claire K."/>
            <person name="Pamer E."/>
        </authorList>
    </citation>
    <scope>NUCLEOTIDE SEQUENCE</scope>
    <source>
        <strain evidence="1">MSK.23.4</strain>
    </source>
</reference>
<organism evidence="1 2">
    <name type="scientific">Mediterraneibacter gnavus</name>
    <name type="common">Ruminococcus gnavus</name>
    <dbReference type="NCBI Taxonomy" id="33038"/>
    <lineage>
        <taxon>Bacteria</taxon>
        <taxon>Bacillati</taxon>
        <taxon>Bacillota</taxon>
        <taxon>Clostridia</taxon>
        <taxon>Lachnospirales</taxon>
        <taxon>Lachnospiraceae</taxon>
        <taxon>Mediterraneibacter</taxon>
    </lineage>
</organism>
<evidence type="ECO:0000313" key="2">
    <source>
        <dbReference type="Proteomes" id="UP001297422"/>
    </source>
</evidence>
<dbReference type="Proteomes" id="UP001297422">
    <property type="component" value="Unassembled WGS sequence"/>
</dbReference>
<gene>
    <name evidence="1" type="ORF">LIQ10_14990</name>
</gene>
<sequence length="153" mass="18254">MKEYKISIVGVTDFIIISPDVLGLLLQQIRESFERQMDIPAESIMPVGYTKYLEAVLNGNRDKKLFHFKQISEKELKKEHIYRILEHQMKNLKIEKDECFEKFELLAENSETQYAYSMESKKDFFYICQDAESRFTYVFPDGRQERITLSCRK</sequence>
<protein>
    <submittedName>
        <fullName evidence="1">Uncharacterized protein</fullName>
    </submittedName>
</protein>
<proteinExistence type="predicted"/>
<dbReference type="RefSeq" id="WP_173879629.1">
    <property type="nucleotide sequence ID" value="NZ_JAAIMT010000029.1"/>
</dbReference>
<dbReference type="AlphaFoldDB" id="A0AAJ1ERS6"/>
<evidence type="ECO:0000313" key="1">
    <source>
        <dbReference type="EMBL" id="MCB5495022.1"/>
    </source>
</evidence>
<name>A0AAJ1ERS6_MEDGN</name>
<accession>A0AAJ1ERS6</accession>
<comment type="caution">
    <text evidence="1">The sequence shown here is derived from an EMBL/GenBank/DDBJ whole genome shotgun (WGS) entry which is preliminary data.</text>
</comment>